<evidence type="ECO:0000256" key="2">
    <source>
        <dbReference type="ARBA" id="ARBA00004920"/>
    </source>
</evidence>
<keyword evidence="4 14" id="KW-0963">Cytoplasm</keyword>
<feature type="domain" description="PurM-like C-terminal" evidence="15">
    <location>
        <begin position="449"/>
        <end position="606"/>
    </location>
</feature>
<feature type="active site" evidence="14">
    <location>
        <position position="1285"/>
    </location>
</feature>
<feature type="binding site" evidence="14">
    <location>
        <begin position="403"/>
        <end position="405"/>
    </location>
    <ligand>
        <name>ATP</name>
        <dbReference type="ChEBI" id="CHEBI:30616"/>
    </ligand>
</feature>
<dbReference type="FunFam" id="3.40.50.880:FF:000008">
    <property type="entry name" value="Phosphoribosylformylglycinamidine synthase"/>
    <property type="match status" value="1"/>
</dbReference>
<accession>A0A365TPY8</accession>
<comment type="similarity">
    <text evidence="3 14">In the N-terminal section; belongs to the FGAMS family.</text>
</comment>
<comment type="subcellular location">
    <subcellularLocation>
        <location evidence="1 14">Cytoplasm</location>
    </subcellularLocation>
</comment>
<keyword evidence="5 14" id="KW-0436">Ligase</keyword>
<dbReference type="Pfam" id="PF18072">
    <property type="entry name" value="FGAR-AT_linker"/>
    <property type="match status" value="1"/>
</dbReference>
<dbReference type="SUPFAM" id="SSF109736">
    <property type="entry name" value="FGAM synthase PurL, linker domain"/>
    <property type="match status" value="1"/>
</dbReference>
<dbReference type="CDD" id="cd02204">
    <property type="entry name" value="PurL_repeat2"/>
    <property type="match status" value="1"/>
</dbReference>
<comment type="subunit">
    <text evidence="14">Monomer.</text>
</comment>
<sequence length="1320" mass="143599">MLELRGAPALSAFRHARLLTVLRERAPEVEALSAHYVHFIDLNSHDRHEELEDAVRERLVQLLDYGTGDGTQSSVEVPERAQRFLVVPRLGTQSPWSSKATDIAHNCGLHQINRIERGIDYRVSFTAMPDEESLNALAALLHDRMTETVLSDASDAAKLFAHHDPAPLGSVDILEGGRDALATANQALGLALAEDEIDYLVDAFNELGRNPSDVELMMFAQANSEHCRHKIFNADWVIDGEPQSHSLFKMIKNTFASSPDNVLSAYSDNAAVIKGSQAGRFFAKPLTGAEEERALYGTHQEPIHILMKVETHNHPTAIAPFPGAATGSGGEIRDEGATGIGGKPKAGLSGFTVSNLRIPEFVQPWEAFDYGKPGRMESALNIMLEGPIGGAAFNNEFGRPNLTGYFRTYEQESLNEGGIERRGFHKPIMLAGGYGNIRAHHVQKGDIPVGGKLIVMGGPAMLIGLGGGAASSMASGTSSADLDFASVQRENPEIERRAQEVIDRCWALGDHNPIRFIHDVGAGGLSNALPELVKDGNRGGRFDLRAVPNAEPGMSPLEIWCNEAQERYVLAVAPEDLETFDALCKRERCPYAVVGEALEAHHLEVRDGHFDSKPVDLPMSVLFGKAPKMQREFERHDPELSGVMLDNLDLREALDRVLRLPTVASKNFLITIGDRSITGLVARDQMVGPWQVPVADVAVTTASYDTHAGEAMAMGERPPVALINPAASARLAVAEAITNLAAAPIAKLSDIKLSANWMSAADHPGENQALYDAVYAVGMEMCPALGIAIPVGKDSMSMRTAWKDENEQGEHEDKSVTSPLSLVVTGFAPVTNALATLTPQINLDQDESDLILIDLGGGQNRLGGSALAQVYGQVGNDCPDVDDPEDIKAFFEVIQGLNRDGKLLAYHDRSDGGLLVTLLEMAFAAHAGLEIKLDWMIDEPVEALNALFSEELGAVIQVNRQHTEEVLAQFAVAGIETCGVIARPRYDDQVRVTLFEEPLLETTRQLTQRTWAETSYRMQALRDNPECAKNEYDNLLDSRDPGLSATPTFDINDDISAPFVNTAKPAMAVLREQGVNGQVEMAWAFDKAGFEAVDVHMSDILEGRVSLDEFKGLVACGGFSYGDVLGAGGGWAKSVLFNERAQEQFAAFFARDDSFSLGVCNGCQMLSQLKSLIPGAENWPTFVRNESEQFEARVSMVRVEKSPSILLAGMEGSQLPIAVAHGEGRAEFRDSAHLRSMQSSSQIALRYIDNYGQATTRYPANPNGSPSGITGLTTPDGRVTIMMPHPERVTRAVTNSWRPAEWTEDGAWLRLFRNARVWLG</sequence>
<comment type="catalytic activity">
    <reaction evidence="12 14">
        <text>N(2)-formyl-N(1)-(5-phospho-beta-D-ribosyl)glycinamide + L-glutamine + ATP + H2O = 2-formamido-N(1)-(5-O-phospho-beta-D-ribosyl)acetamidine + L-glutamate + ADP + phosphate + H(+)</text>
        <dbReference type="Rhea" id="RHEA:17129"/>
        <dbReference type="ChEBI" id="CHEBI:15377"/>
        <dbReference type="ChEBI" id="CHEBI:15378"/>
        <dbReference type="ChEBI" id="CHEBI:29985"/>
        <dbReference type="ChEBI" id="CHEBI:30616"/>
        <dbReference type="ChEBI" id="CHEBI:43474"/>
        <dbReference type="ChEBI" id="CHEBI:58359"/>
        <dbReference type="ChEBI" id="CHEBI:147286"/>
        <dbReference type="ChEBI" id="CHEBI:147287"/>
        <dbReference type="ChEBI" id="CHEBI:456216"/>
        <dbReference type="EC" id="6.3.5.3"/>
    </reaction>
</comment>
<dbReference type="SUPFAM" id="SSF52317">
    <property type="entry name" value="Class I glutamine amidotransferase-like"/>
    <property type="match status" value="1"/>
</dbReference>
<evidence type="ECO:0000256" key="6">
    <source>
        <dbReference type="ARBA" id="ARBA00022723"/>
    </source>
</evidence>
<dbReference type="FunFam" id="3.30.1330.10:FF:000002">
    <property type="entry name" value="Phosphoribosylformylglycinamidine synthase"/>
    <property type="match status" value="1"/>
</dbReference>
<dbReference type="CDD" id="cd01740">
    <property type="entry name" value="GATase1_FGAR_AT"/>
    <property type="match status" value="1"/>
</dbReference>
<evidence type="ECO:0000259" key="18">
    <source>
        <dbReference type="Pfam" id="PF22689"/>
    </source>
</evidence>
<organism evidence="19 20">
    <name type="scientific">Vreelandella sulfidaeris</name>
    <dbReference type="NCBI Taxonomy" id="115553"/>
    <lineage>
        <taxon>Bacteria</taxon>
        <taxon>Pseudomonadati</taxon>
        <taxon>Pseudomonadota</taxon>
        <taxon>Gammaproteobacteria</taxon>
        <taxon>Oceanospirillales</taxon>
        <taxon>Halomonadaceae</taxon>
        <taxon>Vreelandella</taxon>
    </lineage>
</organism>
<keyword evidence="11 14" id="KW-0315">Glutamine amidotransferase</keyword>
<dbReference type="InterPro" id="IPR036921">
    <property type="entry name" value="PurM-like_N_sf"/>
</dbReference>
<feature type="binding site" evidence="14">
    <location>
        <position position="739"/>
    </location>
    <ligand>
        <name>Mg(2+)</name>
        <dbReference type="ChEBI" id="CHEBI:18420"/>
    </ligand>
</feature>
<dbReference type="GO" id="GO:0046872">
    <property type="term" value="F:metal ion binding"/>
    <property type="evidence" value="ECO:0007669"/>
    <property type="project" value="UniProtKB-KW"/>
</dbReference>
<feature type="domain" description="PurM-like C-terminal" evidence="15">
    <location>
        <begin position="856"/>
        <end position="983"/>
    </location>
</feature>
<evidence type="ECO:0000256" key="4">
    <source>
        <dbReference type="ARBA" id="ARBA00022490"/>
    </source>
</evidence>
<feature type="binding site" evidence="14">
    <location>
        <position position="910"/>
    </location>
    <ligand>
        <name>ATP</name>
        <dbReference type="ChEBI" id="CHEBI:30616"/>
    </ligand>
</feature>
<feature type="domain" description="Phosphoribosylformylglycinamidine synthase N-terminal" evidence="17">
    <location>
        <begin position="36"/>
        <end position="160"/>
    </location>
</feature>
<feature type="binding site" evidence="14">
    <location>
        <position position="696"/>
    </location>
    <ligand>
        <name>Mg(2+)</name>
        <dbReference type="ChEBI" id="CHEBI:18420"/>
    </ligand>
</feature>
<keyword evidence="10 14" id="KW-0460">Magnesium</keyword>
<dbReference type="GO" id="GO:0006189">
    <property type="term" value="P:'de novo' IMP biosynthetic process"/>
    <property type="evidence" value="ECO:0007669"/>
    <property type="project" value="UniProtKB-UniRule"/>
</dbReference>
<comment type="function">
    <text evidence="13 14">Phosphoribosylformylglycinamidine synthase involved in the purines biosynthetic pathway. Catalyzes the ATP-dependent conversion of formylglycinamide ribonucleotide (FGAR) and glutamine to yield formylglycinamidine ribonucleotide (FGAM) and glutamate.</text>
</comment>
<dbReference type="OrthoDB" id="9804441at2"/>
<dbReference type="EC" id="6.3.5.3" evidence="14"/>
<dbReference type="Gene3D" id="3.90.650.10">
    <property type="entry name" value="PurM-like C-terminal domain"/>
    <property type="match status" value="2"/>
</dbReference>
<evidence type="ECO:0000259" key="16">
    <source>
        <dbReference type="Pfam" id="PF18072"/>
    </source>
</evidence>
<evidence type="ECO:0000256" key="12">
    <source>
        <dbReference type="ARBA" id="ARBA00052585"/>
    </source>
</evidence>
<evidence type="ECO:0000256" key="9">
    <source>
        <dbReference type="ARBA" id="ARBA00022840"/>
    </source>
</evidence>
<keyword evidence="6 14" id="KW-0479">Metal-binding</keyword>
<dbReference type="Pfam" id="PF18076">
    <property type="entry name" value="FGAR-AT_N"/>
    <property type="match status" value="1"/>
</dbReference>
<evidence type="ECO:0000256" key="1">
    <source>
        <dbReference type="ARBA" id="ARBA00004496"/>
    </source>
</evidence>
<dbReference type="SUPFAM" id="SSF55326">
    <property type="entry name" value="PurM N-terminal domain-like"/>
    <property type="match status" value="2"/>
</dbReference>
<evidence type="ECO:0000259" key="17">
    <source>
        <dbReference type="Pfam" id="PF18076"/>
    </source>
</evidence>
<comment type="caution">
    <text evidence="19">The sequence shown here is derived from an EMBL/GenBank/DDBJ whole genome shotgun (WGS) entry which is preliminary data.</text>
</comment>
<feature type="active site" description="Nucleophile" evidence="14">
    <location>
        <position position="1160"/>
    </location>
</feature>
<dbReference type="Pfam" id="PF22689">
    <property type="entry name" value="FGAR-AT_PurM_N-like"/>
    <property type="match status" value="1"/>
</dbReference>
<dbReference type="InterPro" id="IPR029062">
    <property type="entry name" value="Class_I_gatase-like"/>
</dbReference>
<feature type="binding site" evidence="14">
    <location>
        <position position="735"/>
    </location>
    <ligand>
        <name>Mg(2+)</name>
        <dbReference type="ChEBI" id="CHEBI:18420"/>
    </ligand>
</feature>
<dbReference type="InterPro" id="IPR010073">
    <property type="entry name" value="PurL_large"/>
</dbReference>
<feature type="domain" description="FGAR-AT PurM N-terminal-like" evidence="18">
    <location>
        <begin position="665"/>
        <end position="829"/>
    </location>
</feature>
<dbReference type="PANTHER" id="PTHR10099:SF1">
    <property type="entry name" value="PHOSPHORIBOSYLFORMYLGLYCINAMIDINE SYNTHASE"/>
    <property type="match status" value="1"/>
</dbReference>
<dbReference type="NCBIfam" id="TIGR01735">
    <property type="entry name" value="FGAM_synt"/>
    <property type="match status" value="1"/>
</dbReference>
<gene>
    <name evidence="14" type="primary">purL</name>
    <name evidence="19" type="ORF">DQ400_06615</name>
</gene>
<dbReference type="PROSITE" id="PS51273">
    <property type="entry name" value="GATASE_TYPE_1"/>
    <property type="match status" value="1"/>
</dbReference>
<dbReference type="PANTHER" id="PTHR10099">
    <property type="entry name" value="PHOSPHORIBOSYLFORMYLGLYCINAMIDINE SYNTHASE"/>
    <property type="match status" value="1"/>
</dbReference>
<evidence type="ECO:0000313" key="19">
    <source>
        <dbReference type="EMBL" id="RBI68052.1"/>
    </source>
</evidence>
<keyword evidence="9 14" id="KW-0067">ATP-binding</keyword>
<dbReference type="Pfam" id="PF13507">
    <property type="entry name" value="GATase_5"/>
    <property type="match status" value="1"/>
</dbReference>
<dbReference type="InterPro" id="IPR055181">
    <property type="entry name" value="FGAR-AT_PurM_N-like"/>
</dbReference>
<evidence type="ECO:0000256" key="3">
    <source>
        <dbReference type="ARBA" id="ARBA00008608"/>
    </source>
</evidence>
<dbReference type="FunFam" id="3.30.1330.10:FF:000005">
    <property type="entry name" value="Phosphoribosylformylglycinamidine synthase"/>
    <property type="match status" value="1"/>
</dbReference>
<dbReference type="Pfam" id="PF02769">
    <property type="entry name" value="AIRS_C"/>
    <property type="match status" value="2"/>
</dbReference>
<dbReference type="NCBIfam" id="NF003672">
    <property type="entry name" value="PRK05297.1"/>
    <property type="match status" value="1"/>
</dbReference>
<evidence type="ECO:0000313" key="20">
    <source>
        <dbReference type="Proteomes" id="UP000252204"/>
    </source>
</evidence>
<dbReference type="InterPro" id="IPR036676">
    <property type="entry name" value="PurM-like_C_sf"/>
</dbReference>
<evidence type="ECO:0000256" key="11">
    <source>
        <dbReference type="ARBA" id="ARBA00022962"/>
    </source>
</evidence>
<feature type="binding site" evidence="14">
    <location>
        <position position="908"/>
    </location>
    <ligand>
        <name>Mg(2+)</name>
        <dbReference type="ChEBI" id="CHEBI:18420"/>
    </ligand>
</feature>
<feature type="domain" description="Phosphoribosylformylglycinamidine synthase linker" evidence="16">
    <location>
        <begin position="181"/>
        <end position="230"/>
    </location>
</feature>
<dbReference type="Proteomes" id="UP000252204">
    <property type="component" value="Unassembled WGS sequence"/>
</dbReference>
<reference evidence="20" key="1">
    <citation type="submission" date="2018-06" db="EMBL/GenBank/DDBJ databases">
        <title>Whole genome sequencing of four bacterial strains from South Shetland trench revealing bio-synthetic gene clusters.</title>
        <authorList>
            <person name="Abdel-Mageed W.M."/>
            <person name="Lehri B."/>
            <person name="Jarmusch S."/>
            <person name="Miranda K."/>
            <person name="Goodfellow M."/>
            <person name="Jaspars M."/>
            <person name="Karlyshev A.V."/>
        </authorList>
    </citation>
    <scope>NUCLEOTIDE SEQUENCE [LARGE SCALE GENOMIC DNA]</scope>
    <source>
        <strain evidence="20">SST4</strain>
    </source>
</reference>
<evidence type="ECO:0000259" key="15">
    <source>
        <dbReference type="Pfam" id="PF02769"/>
    </source>
</evidence>
<evidence type="ECO:0000256" key="13">
    <source>
        <dbReference type="ARBA" id="ARBA00057317"/>
    </source>
</evidence>
<dbReference type="SUPFAM" id="SSF82697">
    <property type="entry name" value="PurS-like"/>
    <property type="match status" value="1"/>
</dbReference>
<keyword evidence="7 14" id="KW-0547">Nucleotide-binding</keyword>
<dbReference type="SUPFAM" id="SSF56042">
    <property type="entry name" value="PurM C-terminal domain-like"/>
    <property type="match status" value="2"/>
</dbReference>
<dbReference type="FunFam" id="3.90.650.10:FF:000002">
    <property type="entry name" value="Phosphoribosylformylglycinamidine synthase"/>
    <property type="match status" value="1"/>
</dbReference>
<dbReference type="HAMAP" id="MF_00419">
    <property type="entry name" value="PurL_1"/>
    <property type="match status" value="1"/>
</dbReference>
<dbReference type="InterPro" id="IPR036604">
    <property type="entry name" value="PurS-like_sf"/>
</dbReference>
<dbReference type="Gene3D" id="1.10.8.750">
    <property type="entry name" value="Phosphoribosylformylglycinamidine synthase, linker domain"/>
    <property type="match status" value="1"/>
</dbReference>
<name>A0A365TPY8_9GAMM</name>
<evidence type="ECO:0000256" key="5">
    <source>
        <dbReference type="ARBA" id="ARBA00022598"/>
    </source>
</evidence>
<dbReference type="UniPathway" id="UPA00074">
    <property type="reaction ID" value="UER00128"/>
</dbReference>
<dbReference type="CDD" id="cd02203">
    <property type="entry name" value="PurL_repeat1"/>
    <property type="match status" value="1"/>
</dbReference>
<evidence type="ECO:0000256" key="14">
    <source>
        <dbReference type="HAMAP-Rule" id="MF_00419"/>
    </source>
</evidence>
<feature type="active site" evidence="14">
    <location>
        <position position="1287"/>
    </location>
</feature>
<feature type="binding site" evidence="14">
    <location>
        <begin position="323"/>
        <end position="334"/>
    </location>
    <ligand>
        <name>ATP</name>
        <dbReference type="ChEBI" id="CHEBI:30616"/>
    </ligand>
</feature>
<dbReference type="EMBL" id="QNTU01000003">
    <property type="protein sequence ID" value="RBI68052.1"/>
    <property type="molecule type" value="Genomic_DNA"/>
</dbReference>
<evidence type="ECO:0000256" key="7">
    <source>
        <dbReference type="ARBA" id="ARBA00022741"/>
    </source>
</evidence>
<dbReference type="RefSeq" id="WP_113269006.1">
    <property type="nucleotide sequence ID" value="NZ_QNTU01000003.1"/>
</dbReference>
<dbReference type="InterPro" id="IPR010918">
    <property type="entry name" value="PurM-like_C_dom"/>
</dbReference>
<evidence type="ECO:0000256" key="10">
    <source>
        <dbReference type="ARBA" id="ARBA00022842"/>
    </source>
</evidence>
<proteinExistence type="inferred from homology"/>
<dbReference type="SMART" id="SM01211">
    <property type="entry name" value="GATase_5"/>
    <property type="match status" value="1"/>
</dbReference>
<feature type="binding site" evidence="14">
    <location>
        <position position="695"/>
    </location>
    <ligand>
        <name>ATP</name>
        <dbReference type="ChEBI" id="CHEBI:30616"/>
    </ligand>
</feature>
<dbReference type="FunFam" id="1.10.8.750:FF:000002">
    <property type="entry name" value="Phosphoribosylformylglycinamidine synthase"/>
    <property type="match status" value="1"/>
</dbReference>
<keyword evidence="8 14" id="KW-0658">Purine biosynthesis</keyword>
<dbReference type="InterPro" id="IPR040707">
    <property type="entry name" value="FGAR-AT_N"/>
</dbReference>
<dbReference type="Gene3D" id="3.30.1330.10">
    <property type="entry name" value="PurM-like, N-terminal domain"/>
    <property type="match status" value="2"/>
</dbReference>
<dbReference type="InterPro" id="IPR041609">
    <property type="entry name" value="PurL_linker"/>
</dbReference>
<protein>
    <recommendedName>
        <fullName evidence="14">Phosphoribosylformylglycinamidine synthase</fullName>
        <shortName evidence="14">FGAM synthase</shortName>
        <shortName evidence="14">FGAMS</shortName>
        <ecNumber evidence="14">6.3.5.3</ecNumber>
    </recommendedName>
    <alternativeName>
        <fullName evidence="14">Formylglycinamide ribonucleotide amidotransferase</fullName>
        <shortName evidence="14">FGAR amidotransferase</shortName>
        <shortName evidence="14">FGAR-AT</shortName>
    </alternativeName>
</protein>
<dbReference type="GO" id="GO:0004642">
    <property type="term" value="F:phosphoribosylformylglycinamidine synthase activity"/>
    <property type="evidence" value="ECO:0007669"/>
    <property type="project" value="UniProtKB-UniRule"/>
</dbReference>
<dbReference type="Gene3D" id="3.40.50.880">
    <property type="match status" value="1"/>
</dbReference>
<evidence type="ECO:0000256" key="8">
    <source>
        <dbReference type="ARBA" id="ARBA00022755"/>
    </source>
</evidence>
<dbReference type="GO" id="GO:0005737">
    <property type="term" value="C:cytoplasm"/>
    <property type="evidence" value="ECO:0007669"/>
    <property type="project" value="UniProtKB-SubCell"/>
</dbReference>
<dbReference type="GO" id="GO:0005524">
    <property type="term" value="F:ATP binding"/>
    <property type="evidence" value="ECO:0007669"/>
    <property type="project" value="UniProtKB-UniRule"/>
</dbReference>
<comment type="pathway">
    <text evidence="2 14">Purine metabolism; IMP biosynthesis via de novo pathway; 5-amino-1-(5-phospho-D-ribosyl)imidazole from N(2)-formyl-N(1)-(5-phospho-D-ribosyl)glycinamide: step 1/2.</text>
</comment>
<keyword evidence="20" id="KW-1185">Reference proteome</keyword>